<feature type="compositionally biased region" description="Low complexity" evidence="1">
    <location>
        <begin position="447"/>
        <end position="461"/>
    </location>
</feature>
<evidence type="ECO:0000313" key="4">
    <source>
        <dbReference type="Proteomes" id="UP000307440"/>
    </source>
</evidence>
<keyword evidence="4" id="KW-1185">Reference proteome</keyword>
<feature type="region of interest" description="Disordered" evidence="1">
    <location>
        <begin position="1200"/>
        <end position="1308"/>
    </location>
</feature>
<dbReference type="STRING" id="230819.A0A5C3LKQ1"/>
<name>A0A5C3LKQ1_COPMA</name>
<feature type="compositionally biased region" description="Basic and acidic residues" evidence="1">
    <location>
        <begin position="958"/>
        <end position="975"/>
    </location>
</feature>
<feature type="compositionally biased region" description="Acidic residues" evidence="1">
    <location>
        <begin position="976"/>
        <end position="987"/>
    </location>
</feature>
<feature type="compositionally biased region" description="Low complexity" evidence="1">
    <location>
        <begin position="200"/>
        <end position="213"/>
    </location>
</feature>
<organism evidence="3 4">
    <name type="scientific">Coprinopsis marcescibilis</name>
    <name type="common">Agaric fungus</name>
    <name type="synonym">Psathyrella marcescibilis</name>
    <dbReference type="NCBI Taxonomy" id="230819"/>
    <lineage>
        <taxon>Eukaryota</taxon>
        <taxon>Fungi</taxon>
        <taxon>Dikarya</taxon>
        <taxon>Basidiomycota</taxon>
        <taxon>Agaricomycotina</taxon>
        <taxon>Agaricomycetes</taxon>
        <taxon>Agaricomycetidae</taxon>
        <taxon>Agaricales</taxon>
        <taxon>Agaricineae</taxon>
        <taxon>Psathyrellaceae</taxon>
        <taxon>Coprinopsis</taxon>
    </lineage>
</organism>
<protein>
    <recommendedName>
        <fullName evidence="2">DNA replication checkpoint mediator MRC1 domain-containing protein</fullName>
    </recommendedName>
</protein>
<feature type="region of interest" description="Disordered" evidence="1">
    <location>
        <begin position="98"/>
        <end position="277"/>
    </location>
</feature>
<reference evidence="3 4" key="1">
    <citation type="journal article" date="2019" name="Nat. Ecol. Evol.">
        <title>Megaphylogeny resolves global patterns of mushroom evolution.</title>
        <authorList>
            <person name="Varga T."/>
            <person name="Krizsan K."/>
            <person name="Foldi C."/>
            <person name="Dima B."/>
            <person name="Sanchez-Garcia M."/>
            <person name="Sanchez-Ramirez S."/>
            <person name="Szollosi G.J."/>
            <person name="Szarkandi J.G."/>
            <person name="Papp V."/>
            <person name="Albert L."/>
            <person name="Andreopoulos W."/>
            <person name="Angelini C."/>
            <person name="Antonin V."/>
            <person name="Barry K.W."/>
            <person name="Bougher N.L."/>
            <person name="Buchanan P."/>
            <person name="Buyck B."/>
            <person name="Bense V."/>
            <person name="Catcheside P."/>
            <person name="Chovatia M."/>
            <person name="Cooper J."/>
            <person name="Damon W."/>
            <person name="Desjardin D."/>
            <person name="Finy P."/>
            <person name="Geml J."/>
            <person name="Haridas S."/>
            <person name="Hughes K."/>
            <person name="Justo A."/>
            <person name="Karasinski D."/>
            <person name="Kautmanova I."/>
            <person name="Kiss B."/>
            <person name="Kocsube S."/>
            <person name="Kotiranta H."/>
            <person name="LaButti K.M."/>
            <person name="Lechner B.E."/>
            <person name="Liimatainen K."/>
            <person name="Lipzen A."/>
            <person name="Lukacs Z."/>
            <person name="Mihaltcheva S."/>
            <person name="Morgado L.N."/>
            <person name="Niskanen T."/>
            <person name="Noordeloos M.E."/>
            <person name="Ohm R.A."/>
            <person name="Ortiz-Santana B."/>
            <person name="Ovrebo C."/>
            <person name="Racz N."/>
            <person name="Riley R."/>
            <person name="Savchenko A."/>
            <person name="Shiryaev A."/>
            <person name="Soop K."/>
            <person name="Spirin V."/>
            <person name="Szebenyi C."/>
            <person name="Tomsovsky M."/>
            <person name="Tulloss R.E."/>
            <person name="Uehling J."/>
            <person name="Grigoriev I.V."/>
            <person name="Vagvolgyi C."/>
            <person name="Papp T."/>
            <person name="Martin F.M."/>
            <person name="Miettinen O."/>
            <person name="Hibbett D.S."/>
            <person name="Nagy L.G."/>
        </authorList>
    </citation>
    <scope>NUCLEOTIDE SEQUENCE [LARGE SCALE GENOMIC DNA]</scope>
    <source>
        <strain evidence="3 4">CBS 121175</strain>
    </source>
</reference>
<feature type="region of interest" description="Disordered" evidence="1">
    <location>
        <begin position="1"/>
        <end position="41"/>
    </location>
</feature>
<feature type="compositionally biased region" description="Acidic residues" evidence="1">
    <location>
        <begin position="535"/>
        <end position="544"/>
    </location>
</feature>
<dbReference type="EMBL" id="ML210150">
    <property type="protein sequence ID" value="TFK29241.1"/>
    <property type="molecule type" value="Genomic_DNA"/>
</dbReference>
<feature type="compositionally biased region" description="Acidic residues" evidence="1">
    <location>
        <begin position="1143"/>
        <end position="1160"/>
    </location>
</feature>
<evidence type="ECO:0000313" key="3">
    <source>
        <dbReference type="EMBL" id="TFK29241.1"/>
    </source>
</evidence>
<feature type="compositionally biased region" description="Acidic residues" evidence="1">
    <location>
        <begin position="1013"/>
        <end position="1023"/>
    </location>
</feature>
<dbReference type="Pfam" id="PF09444">
    <property type="entry name" value="MRC1"/>
    <property type="match status" value="1"/>
</dbReference>
<feature type="region of interest" description="Disordered" evidence="1">
    <location>
        <begin position="446"/>
        <end position="469"/>
    </location>
</feature>
<feature type="compositionally biased region" description="Basic residues" evidence="1">
    <location>
        <begin position="29"/>
        <end position="39"/>
    </location>
</feature>
<dbReference type="InterPro" id="IPR018564">
    <property type="entry name" value="Repl_chkpnt_MRC1_dom"/>
</dbReference>
<feature type="compositionally biased region" description="Basic residues" evidence="1">
    <location>
        <begin position="1080"/>
        <end position="1089"/>
    </location>
</feature>
<sequence>MSGEADYLNTAGAPLAMSPSVVSPPPVKRPARTYGRKKSPVADLDASFTSDYLATTSESSVFQTAPPNLDEFISASSGNDEEEDAVPFQYAWKKKLQELDSDSDDERNEKVSKAFGRPTLLRSQSPPAGRRKREPSAMKGPVVIHDLFSSGCPMASPSTESSTRQRDTTPPLFLSNDSDDEHPKTSPLTNTSPADLHLLNTPNSRSSTTPPTTDGEASSSRLKKKNYTDDRRRSIPPPPSPVPLGSRRVSTEGRTKSRVKKPTKKDMKETTMERARLTNEKEVTIQAHVNQIFTLENLFSTINPAAAAAAAKLPVRDHCFQSDPIQPFSSSPPNDPFHTGGSKLAQVPVEVEDIMLSLSDDGDLPDTAVLLNMKKPAQQKPKVDSAELRKRKEKLLLNARKATSSDNDDDDDLEIISESPKIHKSAEKRRVSRLRKAQMQLAGVNYVKSQKTQSSSVSKGKAPLQSREKMNQGLWQRAKQEFATTIEEKEKAWKEIGGRVQEHVGVEGGPESVVKALAERGLKAAEEKVVHMDTESDSDDDDWVPDNRGSTSPRNATAELTDEEHHDTVPSAEGDGALTEGDEEEENARIPRRHRRKAIVDSDDENDENAQPPSRQPRPSRLDERSLDMDVEHDSFTPFSEDGTDKENNHTLRFDRSEDKENKAVMRFPSESSDIFTPLQPLGSLSFSQDTQPRRPFQELPSSSEESQPKELGRRNLTQMFEAQLNEPRKTPELQLEPFLARKSPGGFSQFSEPGDEVTLRRDRSSQNLADLFEATTQASGPSSPNKLLLEEAFAEKPNNDLRGLGRADTLDLTQDLLQPAFRPRQDLLQKANDILEKEQGFVLDSAFDSENNKPDLYVNDYGFLTQTRPNVPNPEVYRPPSPAELRSQSSALATPLEPRSSHRSPLATLSFSDPVQGESPPLGQLKRLRKRSQSPSERVVETSAKKRRNAFDMLNDGARKEADRKRQRLDKSEFVEGEAEESDDEAGFWGPKKKEEDEEMEDEDLDKTLEGLVDDQEMDDDTLAAGHVFEKFKEQEQLDDQKIEESAKNVVEGEWRKKRKDGGFMNDESDEEDDEQRRLRSKYRRQQKKRADVEALEANDSTKAFAKTYASTLADDDENDFKHLAEDQTEQVLARVSVLDGNGDEEDEDYGDEDDDEDVEMSKPISDRDLREQLRLRRENPDEFARIDPNDTTWLEDLEEEDGDEMEINVRTAKPAVKPTRVQQLQFDPSDMDDGPESQDGNQFSADVHQFKKAQSWAKREGRNRNTTTARAGSAAAVTNLRVKSGGGSLRRQGGSKEPAAETPKLPVVKKAVSMVMNVDRSSRFK</sequence>
<feature type="compositionally biased region" description="Basic and acidic residues" evidence="1">
    <location>
        <begin position="264"/>
        <end position="277"/>
    </location>
</feature>
<dbReference type="Proteomes" id="UP000307440">
    <property type="component" value="Unassembled WGS sequence"/>
</dbReference>
<feature type="region of interest" description="Disordered" evidence="1">
    <location>
        <begin position="526"/>
        <end position="762"/>
    </location>
</feature>
<evidence type="ECO:0000256" key="1">
    <source>
        <dbReference type="SAM" id="MobiDB-lite"/>
    </source>
</evidence>
<proteinExistence type="predicted"/>
<evidence type="ECO:0000259" key="2">
    <source>
        <dbReference type="Pfam" id="PF09444"/>
    </source>
</evidence>
<feature type="compositionally biased region" description="Acidic residues" evidence="1">
    <location>
        <begin position="997"/>
        <end position="1006"/>
    </location>
</feature>
<feature type="compositionally biased region" description="Basic and acidic residues" evidence="1">
    <location>
        <begin position="620"/>
        <end position="635"/>
    </location>
</feature>
<feature type="compositionally biased region" description="Basic and acidic residues" evidence="1">
    <location>
        <begin position="643"/>
        <end position="664"/>
    </location>
</feature>
<feature type="region of interest" description="Disordered" evidence="1">
    <location>
        <begin position="866"/>
        <end position="1023"/>
    </location>
</feature>
<feature type="compositionally biased region" description="Basic and acidic residues" evidence="1">
    <location>
        <begin position="1035"/>
        <end position="1056"/>
    </location>
</feature>
<dbReference type="OrthoDB" id="3361281at2759"/>
<feature type="region of interest" description="Disordered" evidence="1">
    <location>
        <begin position="1138"/>
        <end position="1174"/>
    </location>
</feature>
<feature type="region of interest" description="Disordered" evidence="1">
    <location>
        <begin position="1035"/>
        <end position="1104"/>
    </location>
</feature>
<feature type="domain" description="DNA replication checkpoint mediator MRC1" evidence="2">
    <location>
        <begin position="971"/>
        <end position="1109"/>
    </location>
</feature>
<gene>
    <name evidence="3" type="ORF">FA15DRAFT_752712</name>
</gene>
<accession>A0A5C3LKQ1</accession>